<dbReference type="Pfam" id="PF13385">
    <property type="entry name" value="Laminin_G_3"/>
    <property type="match status" value="2"/>
</dbReference>
<feature type="transmembrane region" description="Helical" evidence="2">
    <location>
        <begin position="546"/>
        <end position="566"/>
    </location>
</feature>
<dbReference type="EMBL" id="JAAATY010000001">
    <property type="protein sequence ID" value="NRN63138.1"/>
    <property type="molecule type" value="Genomic_DNA"/>
</dbReference>
<organism evidence="3 4">
    <name type="scientific">Kibdelosporangium persicum</name>
    <dbReference type="NCBI Taxonomy" id="2698649"/>
    <lineage>
        <taxon>Bacteria</taxon>
        <taxon>Bacillati</taxon>
        <taxon>Actinomycetota</taxon>
        <taxon>Actinomycetes</taxon>
        <taxon>Pseudonocardiales</taxon>
        <taxon>Pseudonocardiaceae</taxon>
        <taxon>Kibdelosporangium</taxon>
    </lineage>
</organism>
<dbReference type="Proteomes" id="UP000763557">
    <property type="component" value="Unassembled WGS sequence"/>
</dbReference>
<sequence>MSGVPDHAGYDVLELAAMSYAQTAVNLGVKLDATAPFTIDAWIKLDGLCASASILSQDRAFSFGVSGESLVLSITGRPVVRSDPRQRALTSTDWHHVAVTFTGDTTRMFIDGTFNVMAAASGTGTATNEPFLIGKDLQAHVRSLRVFNAAIPGDDLRNMMFQPPVRPPVADFDFSVAPPVDRGPGHLPVALASGARMLRRTPALELAGTAFAQPLSDQEVNPGGRQTDPYTVQAWVRPQISAQPRQFLFVNGDPLSATGMALYLTWDSTAPGYRVVSRRGGGTGSTELVSTAVLATDAWTNIATTFDGVTSTIYLDGQPAGTGRFGPVPLASEFGRLLIGAAPTPGHPFGLTTFQGHLAGLQVWSRALTADEIRTYQANCPPAGAAGLAADYDFTTRQARNLVDAHPVGLADGALLAAQVQPAAFDNVFPAGRAGHAVPAFDIPAEQVDQLCASIDAAALLRALEPRFREAMETDLAAYAGDADGRRQVGAAWQEVLDRIGTDPRSLPFFVTAHVIDGEHVLLCHRRGRTHVAYRVAVADIDECTLWKVQLIFVVVGGVLDAFFGLTTRLSDAAIAKIASILRRPRIATLLTPGAGMTASGVFALATALYQQGFLMELLGMVVELGFWAVLRVAGKLALKLLGVGAADTIASLVATAATFIVTYLRKPTSCTALPTVDLSGIAFDYDPTSTATDALSIRRNLMTEVPKVQWTKANTTAEQSPAAYAISKVTGKTVTIQARFLASNTVTTAEIKADGGGALGAVDPITVKFRDGRSDPAAVTISLPHHKLAQGGVRREDIQWSWSYRLPGGDWQPLTTTAHRIYVLLDLPTLPWQLPPGGATNQQPWTEVLDYACAWAQGTTTATAAATAITQRVNSGLGLSYETDAGATKYVEPNQVFLCSQFLDLLRGGIGLGRKVNCTDCATIVTAFANILGCHLLASMMYSRGSFTCNKIKAIGDDKWAFPFGTDSGEFSYHEVAWTGAGSYGDPLFDACLKVDIGPNPWDWTNLSVVHEPGLPAEMPFTTLGMTPTLPITTPFTAQSYRERLATNDATGIGRCVPRGQQPYSQGGRRRMA</sequence>
<protein>
    <submittedName>
        <fullName evidence="3">LamG domain protein jellyroll fold domain protein</fullName>
    </submittedName>
</protein>
<accession>A0ABX2EW04</accession>
<evidence type="ECO:0000313" key="3">
    <source>
        <dbReference type="EMBL" id="NRN63138.1"/>
    </source>
</evidence>
<feature type="region of interest" description="Disordered" evidence="1">
    <location>
        <begin position="1053"/>
        <end position="1074"/>
    </location>
</feature>
<reference evidence="3 4" key="1">
    <citation type="submission" date="2020-01" db="EMBL/GenBank/DDBJ databases">
        <title>Kibdelosporangium persica a novel Actinomycetes from a hot desert in Iran.</title>
        <authorList>
            <person name="Safaei N."/>
            <person name="Zaburannyi N."/>
            <person name="Mueller R."/>
            <person name="Wink J."/>
        </authorList>
    </citation>
    <scope>NUCLEOTIDE SEQUENCE [LARGE SCALE GENOMIC DNA]</scope>
    <source>
        <strain evidence="3 4">4NS15</strain>
    </source>
</reference>
<dbReference type="Gene3D" id="2.60.120.200">
    <property type="match status" value="2"/>
</dbReference>
<dbReference type="RefSeq" id="WP_173123593.1">
    <property type="nucleotide sequence ID" value="NZ_CBCSGW010000061.1"/>
</dbReference>
<proteinExistence type="predicted"/>
<evidence type="ECO:0000256" key="1">
    <source>
        <dbReference type="SAM" id="MobiDB-lite"/>
    </source>
</evidence>
<feature type="transmembrane region" description="Helical" evidence="2">
    <location>
        <begin position="641"/>
        <end position="665"/>
    </location>
</feature>
<dbReference type="InterPro" id="IPR013320">
    <property type="entry name" value="ConA-like_dom_sf"/>
</dbReference>
<feature type="transmembrane region" description="Helical" evidence="2">
    <location>
        <begin position="587"/>
        <end position="608"/>
    </location>
</feature>
<keyword evidence="2" id="KW-0472">Membrane</keyword>
<gene>
    <name evidence="3" type="ORF">GC106_3390</name>
</gene>
<evidence type="ECO:0000313" key="4">
    <source>
        <dbReference type="Proteomes" id="UP000763557"/>
    </source>
</evidence>
<keyword evidence="2" id="KW-1133">Transmembrane helix</keyword>
<dbReference type="SUPFAM" id="SSF49899">
    <property type="entry name" value="Concanavalin A-like lectins/glucanases"/>
    <property type="match status" value="2"/>
</dbReference>
<keyword evidence="2" id="KW-0812">Transmembrane</keyword>
<name>A0ABX2EW04_9PSEU</name>
<evidence type="ECO:0000256" key="2">
    <source>
        <dbReference type="SAM" id="Phobius"/>
    </source>
</evidence>
<keyword evidence="4" id="KW-1185">Reference proteome</keyword>
<feature type="transmembrane region" description="Helical" evidence="2">
    <location>
        <begin position="614"/>
        <end position="634"/>
    </location>
</feature>
<comment type="caution">
    <text evidence="3">The sequence shown here is derived from an EMBL/GenBank/DDBJ whole genome shotgun (WGS) entry which is preliminary data.</text>
</comment>